<dbReference type="GO" id="GO:0004672">
    <property type="term" value="F:protein kinase activity"/>
    <property type="evidence" value="ECO:0007669"/>
    <property type="project" value="InterPro"/>
</dbReference>
<dbReference type="Gene3D" id="1.10.510.10">
    <property type="entry name" value="Transferase(Phosphotransferase) domain 1"/>
    <property type="match status" value="1"/>
</dbReference>
<accession>A0A3E4WWV5</accession>
<evidence type="ECO:0000313" key="3">
    <source>
        <dbReference type="Proteomes" id="UP000261003"/>
    </source>
</evidence>
<dbReference type="Pfam" id="PF00069">
    <property type="entry name" value="Pkinase"/>
    <property type="match status" value="1"/>
</dbReference>
<dbReference type="GO" id="GO:0005524">
    <property type="term" value="F:ATP binding"/>
    <property type="evidence" value="ECO:0007669"/>
    <property type="project" value="InterPro"/>
</dbReference>
<reference evidence="2 3" key="1">
    <citation type="submission" date="2018-08" db="EMBL/GenBank/DDBJ databases">
        <title>A genome reference for cultivated species of the human gut microbiota.</title>
        <authorList>
            <person name="Zou Y."/>
            <person name="Xue W."/>
            <person name="Luo G."/>
        </authorList>
    </citation>
    <scope>NUCLEOTIDE SEQUENCE [LARGE SCALE GENOMIC DNA]</scope>
    <source>
        <strain evidence="2 3">OM08-13BH</strain>
    </source>
</reference>
<dbReference type="InterPro" id="IPR011009">
    <property type="entry name" value="Kinase-like_dom_sf"/>
</dbReference>
<dbReference type="EMBL" id="QSTG01000004">
    <property type="protein sequence ID" value="RGM46704.1"/>
    <property type="molecule type" value="Genomic_DNA"/>
</dbReference>
<evidence type="ECO:0000313" key="2">
    <source>
        <dbReference type="EMBL" id="RGM46704.1"/>
    </source>
</evidence>
<dbReference type="PROSITE" id="PS50011">
    <property type="entry name" value="PROTEIN_KINASE_DOM"/>
    <property type="match status" value="1"/>
</dbReference>
<dbReference type="AlphaFoldDB" id="A0A3E4WWV5"/>
<evidence type="ECO:0000259" key="1">
    <source>
        <dbReference type="PROSITE" id="PS50011"/>
    </source>
</evidence>
<proteinExistence type="predicted"/>
<organism evidence="2 3">
    <name type="scientific">Phocaeicola vulgatus</name>
    <name type="common">Bacteroides vulgatus</name>
    <dbReference type="NCBI Taxonomy" id="821"/>
    <lineage>
        <taxon>Bacteria</taxon>
        <taxon>Pseudomonadati</taxon>
        <taxon>Bacteroidota</taxon>
        <taxon>Bacteroidia</taxon>
        <taxon>Bacteroidales</taxon>
        <taxon>Bacteroidaceae</taxon>
        <taxon>Phocaeicola</taxon>
    </lineage>
</organism>
<gene>
    <name evidence="2" type="ORF">DXC16_04050</name>
</gene>
<feature type="domain" description="Protein kinase" evidence="1">
    <location>
        <begin position="31"/>
        <end position="343"/>
    </location>
</feature>
<name>A0A3E4WWV5_PHOVU</name>
<sequence>MIEDCDIINSVQVPQLVKDKFLQNGILEKDLRDRPIHYSGGFAIVFVFNVDGQKWAFRCWRNQPEKNIAHRLETLSKEFSKINLPYFCDFTFESEGIQVINNSLCPTTRMRWIEGLKLNEYIYQHKSDKDILKKLAGDFITMCKKLHEKSIAHGDLQHGNILVDSNGNIYLIDYDSMFVPSLEKERDIIKGKDDYQHPNRKANKYANCKLDYFSELIIYISILVISEEPTLADKYNIENAERLLFQKDDFADITGSCIYKDISNLSQQLKSLVDILVWYLKQDDILDLAPFDFIESLKDLDVSYGEKAICMNCGAFFTVNENTKYCINCGKQLLDYKLRKNEH</sequence>
<comment type="caution">
    <text evidence="2">The sequence shown here is derived from an EMBL/GenBank/DDBJ whole genome shotgun (WGS) entry which is preliminary data.</text>
</comment>
<dbReference type="Proteomes" id="UP000261003">
    <property type="component" value="Unassembled WGS sequence"/>
</dbReference>
<dbReference type="SUPFAM" id="SSF56112">
    <property type="entry name" value="Protein kinase-like (PK-like)"/>
    <property type="match status" value="1"/>
</dbReference>
<dbReference type="InterPro" id="IPR000719">
    <property type="entry name" value="Prot_kinase_dom"/>
</dbReference>
<protein>
    <recommendedName>
        <fullName evidence="1">Protein kinase domain-containing protein</fullName>
    </recommendedName>
</protein>
<dbReference type="RefSeq" id="WP_117720097.1">
    <property type="nucleotide sequence ID" value="NZ_QSTG01000004.1"/>
</dbReference>